<organism evidence="1 2">
    <name type="scientific">Cetraspora pellucida</name>
    <dbReference type="NCBI Taxonomy" id="1433469"/>
    <lineage>
        <taxon>Eukaryota</taxon>
        <taxon>Fungi</taxon>
        <taxon>Fungi incertae sedis</taxon>
        <taxon>Mucoromycota</taxon>
        <taxon>Glomeromycotina</taxon>
        <taxon>Glomeromycetes</taxon>
        <taxon>Diversisporales</taxon>
        <taxon>Gigasporaceae</taxon>
        <taxon>Cetraspora</taxon>
    </lineage>
</organism>
<dbReference type="EMBL" id="CAJVPW010002720">
    <property type="protein sequence ID" value="CAG8511871.1"/>
    <property type="molecule type" value="Genomic_DNA"/>
</dbReference>
<feature type="non-terminal residue" evidence="1">
    <location>
        <position position="1"/>
    </location>
</feature>
<dbReference type="Proteomes" id="UP000789366">
    <property type="component" value="Unassembled WGS sequence"/>
</dbReference>
<proteinExistence type="predicted"/>
<comment type="caution">
    <text evidence="1">The sequence shown here is derived from an EMBL/GenBank/DDBJ whole genome shotgun (WGS) entry which is preliminary data.</text>
</comment>
<protein>
    <submittedName>
        <fullName evidence="1">18180_t:CDS:1</fullName>
    </submittedName>
</protein>
<name>A0ACA9L593_9GLOM</name>
<evidence type="ECO:0000313" key="1">
    <source>
        <dbReference type="EMBL" id="CAG8511871.1"/>
    </source>
</evidence>
<gene>
    <name evidence="1" type="ORF">SPELUC_LOCUS3514</name>
</gene>
<sequence length="61" mass="6956">IDDNKVIYTTDVQNEASLLNNNELNKLLNELPIEDNHATALSSAMINFLMILIKLLHLKKH</sequence>
<evidence type="ECO:0000313" key="2">
    <source>
        <dbReference type="Proteomes" id="UP000789366"/>
    </source>
</evidence>
<reference evidence="1" key="1">
    <citation type="submission" date="2021-06" db="EMBL/GenBank/DDBJ databases">
        <authorList>
            <person name="Kallberg Y."/>
            <person name="Tangrot J."/>
            <person name="Rosling A."/>
        </authorList>
    </citation>
    <scope>NUCLEOTIDE SEQUENCE</scope>
    <source>
        <strain evidence="1">28 12/20/2015</strain>
    </source>
</reference>
<accession>A0ACA9L593</accession>
<keyword evidence="2" id="KW-1185">Reference proteome</keyword>